<evidence type="ECO:0000256" key="19">
    <source>
        <dbReference type="ARBA" id="ARBA00025152"/>
    </source>
</evidence>
<reference evidence="24 25" key="2">
    <citation type="journal article" date="2014" name="J. Gen. Appl. Microbiol.">
        <title>The early diverging ascomycetous budding yeast Saitoella complicata has three histone deacetylases belonging to the Clr6, Hos2, and Rpd3 lineages.</title>
        <authorList>
            <person name="Nishida H."/>
            <person name="Matsumoto T."/>
            <person name="Kondo S."/>
            <person name="Hamamoto M."/>
            <person name="Yoshikawa H."/>
        </authorList>
    </citation>
    <scope>NUCLEOTIDE SEQUENCE [LARGE SCALE GENOMIC DNA]</scope>
    <source>
        <strain evidence="24 25">NRRL Y-17804</strain>
    </source>
</reference>
<feature type="signal peptide" evidence="23">
    <location>
        <begin position="1"/>
        <end position="20"/>
    </location>
</feature>
<comment type="caution">
    <text evidence="24">The sequence shown here is derived from an EMBL/GenBank/DDBJ whole genome shotgun (WGS) entry which is preliminary data.</text>
</comment>
<dbReference type="GO" id="GO:0000272">
    <property type="term" value="P:polysaccharide catabolic process"/>
    <property type="evidence" value="ECO:0007669"/>
    <property type="project" value="UniProtKB-KW"/>
</dbReference>
<evidence type="ECO:0000256" key="18">
    <source>
        <dbReference type="ARBA" id="ARBA00023326"/>
    </source>
</evidence>
<gene>
    <name evidence="24" type="ORF">G7K_4090-t1</name>
</gene>
<dbReference type="STRING" id="698492.A0A0E9NJD4"/>
<dbReference type="GO" id="GO:0071555">
    <property type="term" value="P:cell wall organization"/>
    <property type="evidence" value="ECO:0007669"/>
    <property type="project" value="UniProtKB-KW"/>
</dbReference>
<dbReference type="Pfam" id="PF00332">
    <property type="entry name" value="Glyco_hydro_17"/>
    <property type="match status" value="1"/>
</dbReference>
<evidence type="ECO:0000256" key="12">
    <source>
        <dbReference type="ARBA" id="ARBA00022801"/>
    </source>
</evidence>
<protein>
    <recommendedName>
        <fullName evidence="6">Probable glucan endo-1,3-beta-glucosidase eglC</fullName>
        <ecNumber evidence="5">3.2.1.39</ecNumber>
    </recommendedName>
    <alternativeName>
        <fullName evidence="20">Endo-1,3-beta-glucanase eglC</fullName>
    </alternativeName>
    <alternativeName>
        <fullName evidence="21">Laminarinase eglC</fullName>
    </alternativeName>
</protein>
<evidence type="ECO:0000313" key="24">
    <source>
        <dbReference type="EMBL" id="GAO49954.1"/>
    </source>
</evidence>
<evidence type="ECO:0000256" key="16">
    <source>
        <dbReference type="ARBA" id="ARBA00023288"/>
    </source>
</evidence>
<dbReference type="PANTHER" id="PTHR16631:SF13">
    <property type="entry name" value="GLUCAN ENDO-1,3-BETA-GLUCOSIDASE EGLC-RELATED"/>
    <property type="match status" value="1"/>
</dbReference>
<dbReference type="InterPro" id="IPR000490">
    <property type="entry name" value="Glyco_hydro_17"/>
</dbReference>
<keyword evidence="10" id="KW-0336">GPI-anchor</keyword>
<dbReference type="PANTHER" id="PTHR16631">
    <property type="entry name" value="GLUCAN 1,3-BETA-GLUCOSIDASE"/>
    <property type="match status" value="1"/>
</dbReference>
<keyword evidence="16" id="KW-0449">Lipoprotein</keyword>
<sequence length="326" mass="34496">MQLLSTALTALALTAASVQAAVNGFSVSANNADGSCKSSSDWGYEMSTIKSWGFDTLRLYASSDCNTLANAVPAAQAAGVKLMAGVWATDATHFDTEKQALLGALQQYGSDWLVGVSVGSEDLYRGDVSASQLAHQIYDVRGMVQGPGGASSTPVGHTDTWTAWVDGSNAEVVTASDFLLVDGYPYWQGSDISSARDTFFQSYDATVNAAQGKPVMIGETGWPTGGDNHESAVAGVSELQSYWKSVGCELKSRGIDYYWFSDVDCSYCAAGVEQNFGVAYNLGSLKIDLSLLLLDEGSTSEIPVAIDIAFDSFLLVYALLYASTPQ</sequence>
<reference evidence="24 25" key="3">
    <citation type="journal article" date="2015" name="Genome Announc.">
        <title>Draft Genome Sequence of the Archiascomycetous Yeast Saitoella complicata.</title>
        <authorList>
            <person name="Yamauchi K."/>
            <person name="Kondo S."/>
            <person name="Hamamoto M."/>
            <person name="Takahashi Y."/>
            <person name="Ogura Y."/>
            <person name="Hayashi T."/>
            <person name="Nishida H."/>
        </authorList>
    </citation>
    <scope>NUCLEOTIDE SEQUENCE [LARGE SCALE GENOMIC DNA]</scope>
    <source>
        <strain evidence="24 25">NRRL Y-17804</strain>
    </source>
</reference>
<evidence type="ECO:0000256" key="20">
    <source>
        <dbReference type="ARBA" id="ARBA00032134"/>
    </source>
</evidence>
<evidence type="ECO:0000256" key="3">
    <source>
        <dbReference type="ARBA" id="ARBA00004609"/>
    </source>
</evidence>
<evidence type="ECO:0000256" key="7">
    <source>
        <dbReference type="ARBA" id="ARBA00022475"/>
    </source>
</evidence>
<dbReference type="GO" id="GO:0009986">
    <property type="term" value="C:cell surface"/>
    <property type="evidence" value="ECO:0007669"/>
    <property type="project" value="TreeGrafter"/>
</dbReference>
<evidence type="ECO:0000313" key="25">
    <source>
        <dbReference type="Proteomes" id="UP000033140"/>
    </source>
</evidence>
<keyword evidence="11 23" id="KW-0732">Signal</keyword>
<keyword evidence="18" id="KW-0624">Polysaccharide degradation</keyword>
<proteinExistence type="inferred from homology"/>
<feature type="chain" id="PRO_5002430558" description="Probable glucan endo-1,3-beta-glucosidase eglC" evidence="23">
    <location>
        <begin position="21"/>
        <end position="326"/>
    </location>
</feature>
<keyword evidence="12" id="KW-0378">Hydrolase</keyword>
<evidence type="ECO:0000256" key="8">
    <source>
        <dbReference type="ARBA" id="ARBA00022512"/>
    </source>
</evidence>
<dbReference type="GO" id="GO:0042973">
    <property type="term" value="F:glucan endo-1,3-beta-D-glucosidase activity"/>
    <property type="evidence" value="ECO:0007669"/>
    <property type="project" value="UniProtKB-EC"/>
</dbReference>
<evidence type="ECO:0000256" key="21">
    <source>
        <dbReference type="ARBA" id="ARBA00032906"/>
    </source>
</evidence>
<dbReference type="GO" id="GO:0009277">
    <property type="term" value="C:fungal-type cell wall"/>
    <property type="evidence" value="ECO:0007669"/>
    <property type="project" value="TreeGrafter"/>
</dbReference>
<dbReference type="AlphaFoldDB" id="A0A0E9NJD4"/>
<organism evidence="24 25">
    <name type="scientific">Saitoella complicata (strain BCRC 22490 / CBS 7301 / JCM 7358 / NBRC 10748 / NRRL Y-17804)</name>
    <dbReference type="NCBI Taxonomy" id="698492"/>
    <lineage>
        <taxon>Eukaryota</taxon>
        <taxon>Fungi</taxon>
        <taxon>Dikarya</taxon>
        <taxon>Ascomycota</taxon>
        <taxon>Taphrinomycotina</taxon>
        <taxon>Taphrinomycotina incertae sedis</taxon>
        <taxon>Saitoella</taxon>
    </lineage>
</organism>
<evidence type="ECO:0000256" key="2">
    <source>
        <dbReference type="ARBA" id="ARBA00004191"/>
    </source>
</evidence>
<reference evidence="24 25" key="1">
    <citation type="journal article" date="2011" name="J. Gen. Appl. Microbiol.">
        <title>Draft genome sequencing of the enigmatic yeast Saitoella complicata.</title>
        <authorList>
            <person name="Nishida H."/>
            <person name="Hamamoto M."/>
            <person name="Sugiyama J."/>
        </authorList>
    </citation>
    <scope>NUCLEOTIDE SEQUENCE [LARGE SCALE GENOMIC DNA]</scope>
    <source>
        <strain evidence="24 25">NRRL Y-17804</strain>
    </source>
</reference>
<dbReference type="SUPFAM" id="SSF51445">
    <property type="entry name" value="(Trans)glycosidases"/>
    <property type="match status" value="1"/>
</dbReference>
<evidence type="ECO:0000256" key="15">
    <source>
        <dbReference type="ARBA" id="ARBA00023277"/>
    </source>
</evidence>
<keyword evidence="15" id="KW-0119">Carbohydrate metabolism</keyword>
<evidence type="ECO:0000256" key="14">
    <source>
        <dbReference type="ARBA" id="ARBA00023180"/>
    </source>
</evidence>
<evidence type="ECO:0000256" key="1">
    <source>
        <dbReference type="ARBA" id="ARBA00000382"/>
    </source>
</evidence>
<keyword evidence="17" id="KW-0961">Cell wall biogenesis/degradation</keyword>
<evidence type="ECO:0000256" key="23">
    <source>
        <dbReference type="SAM" id="SignalP"/>
    </source>
</evidence>
<evidence type="ECO:0000256" key="22">
    <source>
        <dbReference type="RuleBase" id="RU004335"/>
    </source>
</evidence>
<comment type="similarity">
    <text evidence="4 22">Belongs to the glycosyl hydrolase 17 family.</text>
</comment>
<dbReference type="EMBL" id="BACD03000027">
    <property type="protein sequence ID" value="GAO49954.1"/>
    <property type="molecule type" value="Genomic_DNA"/>
</dbReference>
<keyword evidence="9" id="KW-0964">Secreted</keyword>
<comment type="function">
    <text evidence="19">Glucanases play a role in cell expansion during growth, in cell-cell fusion during mating, and in spore release during sporulation. This enzyme may be involved in beta-glucan degradation and also function biosynthetically as a transglycosylase.</text>
</comment>
<comment type="catalytic activity">
    <reaction evidence="1">
        <text>Hydrolysis of (1-&gt;3)-beta-D-glucosidic linkages in (1-&gt;3)-beta-D-glucans.</text>
        <dbReference type="EC" id="3.2.1.39"/>
    </reaction>
</comment>
<evidence type="ECO:0000256" key="10">
    <source>
        <dbReference type="ARBA" id="ARBA00022622"/>
    </source>
</evidence>
<name>A0A0E9NJD4_SAICN</name>
<comment type="subcellular location">
    <subcellularLocation>
        <location evidence="3">Cell membrane</location>
        <topology evidence="3">Lipid-anchor</topology>
        <topology evidence="3">GPI-anchor</topology>
    </subcellularLocation>
    <subcellularLocation>
        <location evidence="2">Secreted</location>
        <location evidence="2">Cell wall</location>
    </subcellularLocation>
</comment>
<evidence type="ECO:0000256" key="13">
    <source>
        <dbReference type="ARBA" id="ARBA00023136"/>
    </source>
</evidence>
<dbReference type="Gene3D" id="3.20.20.80">
    <property type="entry name" value="Glycosidases"/>
    <property type="match status" value="1"/>
</dbReference>
<keyword evidence="14" id="KW-0325">Glycoprotein</keyword>
<keyword evidence="13" id="KW-0472">Membrane</keyword>
<dbReference type="InterPro" id="IPR050732">
    <property type="entry name" value="Beta-glucan_modifiers"/>
</dbReference>
<evidence type="ECO:0000256" key="5">
    <source>
        <dbReference type="ARBA" id="ARBA00012780"/>
    </source>
</evidence>
<dbReference type="EC" id="3.2.1.39" evidence="5"/>
<dbReference type="Proteomes" id="UP000033140">
    <property type="component" value="Unassembled WGS sequence"/>
</dbReference>
<accession>A0A0E9NJD4</accession>
<dbReference type="GO" id="GO:0005576">
    <property type="term" value="C:extracellular region"/>
    <property type="evidence" value="ECO:0007669"/>
    <property type="project" value="TreeGrafter"/>
</dbReference>
<dbReference type="InterPro" id="IPR017853">
    <property type="entry name" value="GH"/>
</dbReference>
<dbReference type="GO" id="GO:0098552">
    <property type="term" value="C:side of membrane"/>
    <property type="evidence" value="ECO:0007669"/>
    <property type="project" value="UniProtKB-KW"/>
</dbReference>
<dbReference type="OMA" id="WVWITET"/>
<evidence type="ECO:0000256" key="17">
    <source>
        <dbReference type="ARBA" id="ARBA00023316"/>
    </source>
</evidence>
<evidence type="ECO:0000256" key="6">
    <source>
        <dbReference type="ARBA" id="ARBA00019762"/>
    </source>
</evidence>
<evidence type="ECO:0000256" key="11">
    <source>
        <dbReference type="ARBA" id="ARBA00022729"/>
    </source>
</evidence>
<evidence type="ECO:0000256" key="4">
    <source>
        <dbReference type="ARBA" id="ARBA00008773"/>
    </source>
</evidence>
<dbReference type="GO" id="GO:0005886">
    <property type="term" value="C:plasma membrane"/>
    <property type="evidence" value="ECO:0007669"/>
    <property type="project" value="UniProtKB-SubCell"/>
</dbReference>
<keyword evidence="8" id="KW-0134">Cell wall</keyword>
<keyword evidence="25" id="KW-1185">Reference proteome</keyword>
<evidence type="ECO:0000256" key="9">
    <source>
        <dbReference type="ARBA" id="ARBA00022525"/>
    </source>
</evidence>
<keyword evidence="7" id="KW-1003">Cell membrane</keyword>